<dbReference type="Pfam" id="PF01544">
    <property type="entry name" value="CorA"/>
    <property type="match status" value="1"/>
</dbReference>
<dbReference type="GO" id="GO:0050897">
    <property type="term" value="F:cobalt ion binding"/>
    <property type="evidence" value="ECO:0007669"/>
    <property type="project" value="TreeGrafter"/>
</dbReference>
<dbReference type="GO" id="GO:0005886">
    <property type="term" value="C:plasma membrane"/>
    <property type="evidence" value="ECO:0007669"/>
    <property type="project" value="UniProtKB-SubCell"/>
</dbReference>
<dbReference type="EMBL" id="MHNK01000010">
    <property type="protein sequence ID" value="OGZ43862.1"/>
    <property type="molecule type" value="Genomic_DNA"/>
</dbReference>
<dbReference type="AlphaFoldDB" id="A0A1G2G1I1"/>
<comment type="caution">
    <text evidence="9">The sequence shown here is derived from an EMBL/GenBank/DDBJ whole genome shotgun (WGS) entry which is preliminary data.</text>
</comment>
<evidence type="ECO:0000256" key="7">
    <source>
        <dbReference type="ARBA" id="ARBA00023136"/>
    </source>
</evidence>
<comment type="similarity">
    <text evidence="2">Belongs to the CorA metal ion transporter (MIT) (TC 1.A.35) family.</text>
</comment>
<reference evidence="9 10" key="1">
    <citation type="journal article" date="2016" name="Nat. Commun.">
        <title>Thousands of microbial genomes shed light on interconnected biogeochemical processes in an aquifer system.</title>
        <authorList>
            <person name="Anantharaman K."/>
            <person name="Brown C.T."/>
            <person name="Hug L.A."/>
            <person name="Sharon I."/>
            <person name="Castelle C.J."/>
            <person name="Probst A.J."/>
            <person name="Thomas B.C."/>
            <person name="Singh A."/>
            <person name="Wilkins M.J."/>
            <person name="Karaoz U."/>
            <person name="Brodie E.L."/>
            <person name="Williams K.H."/>
            <person name="Hubbard S.S."/>
            <person name="Banfield J.F."/>
        </authorList>
    </citation>
    <scope>NUCLEOTIDE SEQUENCE [LARGE SCALE GENOMIC DNA]</scope>
</reference>
<keyword evidence="3" id="KW-0813">Transport</keyword>
<proteinExistence type="inferred from homology"/>
<keyword evidence="4" id="KW-1003">Cell membrane</keyword>
<evidence type="ECO:0000313" key="10">
    <source>
        <dbReference type="Proteomes" id="UP000177480"/>
    </source>
</evidence>
<dbReference type="PANTHER" id="PTHR46494">
    <property type="entry name" value="CORA FAMILY METAL ION TRANSPORTER (EUROFUNG)"/>
    <property type="match status" value="1"/>
</dbReference>
<dbReference type="CDD" id="cd12822">
    <property type="entry name" value="TmCorA-like"/>
    <property type="match status" value="1"/>
</dbReference>
<comment type="subcellular location">
    <subcellularLocation>
        <location evidence="1">Cell membrane</location>
        <topology evidence="1">Multi-pass membrane protein</topology>
    </subcellularLocation>
</comment>
<dbReference type="Gene3D" id="1.20.58.340">
    <property type="entry name" value="Magnesium transport protein CorA, transmembrane region"/>
    <property type="match status" value="2"/>
</dbReference>
<keyword evidence="7 8" id="KW-0472">Membrane</keyword>
<evidence type="ECO:0000313" key="9">
    <source>
        <dbReference type="EMBL" id="OGZ43862.1"/>
    </source>
</evidence>
<evidence type="ECO:0000256" key="5">
    <source>
        <dbReference type="ARBA" id="ARBA00022692"/>
    </source>
</evidence>
<dbReference type="Gene3D" id="3.30.460.20">
    <property type="entry name" value="CorA soluble domain-like"/>
    <property type="match status" value="1"/>
</dbReference>
<dbReference type="InterPro" id="IPR045861">
    <property type="entry name" value="CorA_cytoplasmic_dom"/>
</dbReference>
<accession>A0A1G2G1I1</accession>
<dbReference type="GO" id="GO:0015087">
    <property type="term" value="F:cobalt ion transmembrane transporter activity"/>
    <property type="evidence" value="ECO:0007669"/>
    <property type="project" value="TreeGrafter"/>
</dbReference>
<organism evidence="9 10">
    <name type="scientific">Candidatus Ryanbacteria bacterium RIFCSPHIGHO2_01_FULL_45_22</name>
    <dbReference type="NCBI Taxonomy" id="1802114"/>
    <lineage>
        <taxon>Bacteria</taxon>
        <taxon>Candidatus Ryaniibacteriota</taxon>
    </lineage>
</organism>
<dbReference type="InterPro" id="IPR045863">
    <property type="entry name" value="CorA_TM1_TM2"/>
</dbReference>
<evidence type="ECO:0000256" key="8">
    <source>
        <dbReference type="SAM" id="Phobius"/>
    </source>
</evidence>
<dbReference type="SUPFAM" id="SSF144083">
    <property type="entry name" value="Magnesium transport protein CorA, transmembrane region"/>
    <property type="match status" value="1"/>
</dbReference>
<dbReference type="STRING" id="1802114.A2719_02750"/>
<dbReference type="GO" id="GO:0015095">
    <property type="term" value="F:magnesium ion transmembrane transporter activity"/>
    <property type="evidence" value="ECO:0007669"/>
    <property type="project" value="TreeGrafter"/>
</dbReference>
<evidence type="ECO:0000256" key="3">
    <source>
        <dbReference type="ARBA" id="ARBA00022448"/>
    </source>
</evidence>
<dbReference type="InterPro" id="IPR002523">
    <property type="entry name" value="MgTranspt_CorA/ZnTranspt_ZntB"/>
</dbReference>
<protein>
    <recommendedName>
        <fullName evidence="11">Magnesium transporter</fullName>
    </recommendedName>
</protein>
<evidence type="ECO:0000256" key="1">
    <source>
        <dbReference type="ARBA" id="ARBA00004651"/>
    </source>
</evidence>
<keyword evidence="5 8" id="KW-0812">Transmembrane</keyword>
<feature type="transmembrane region" description="Helical" evidence="8">
    <location>
        <begin position="277"/>
        <end position="295"/>
    </location>
</feature>
<name>A0A1G2G1I1_9BACT</name>
<evidence type="ECO:0000256" key="2">
    <source>
        <dbReference type="ARBA" id="ARBA00009765"/>
    </source>
</evidence>
<dbReference type="GO" id="GO:0000287">
    <property type="term" value="F:magnesium ion binding"/>
    <property type="evidence" value="ECO:0007669"/>
    <property type="project" value="TreeGrafter"/>
</dbReference>
<sequence>MPVIHGKNFIWTHLEKPTEDDILEIAKNRDLHLLVVEELLHPTFHPKIEVYDSYIYLVLHFPRFDTRDTTHGTEIDVVIGKDFFITAQYARMPVCEQFINACETDKRKSKQYLTSVGELLYYLLSDLFRDSFHELEKMDTVISAMENIIFKERNRDYIENISLLRRQILDFRHTIHSQQSVLQSLADEGREFFGKHMQPYISRITGNHLRMWHILENHKETVEALHETNESLLSSRATEITKNLTIMAFIILPLTLVANIFGMNVAFFPIVGNPYDFWVIVGIMLAGITGMFIFFKWKKWI</sequence>
<evidence type="ECO:0008006" key="11">
    <source>
        <dbReference type="Google" id="ProtNLM"/>
    </source>
</evidence>
<feature type="transmembrane region" description="Helical" evidence="8">
    <location>
        <begin position="244"/>
        <end position="271"/>
    </location>
</feature>
<keyword evidence="6 8" id="KW-1133">Transmembrane helix</keyword>
<dbReference type="PANTHER" id="PTHR46494:SF1">
    <property type="entry name" value="CORA FAMILY METAL ION TRANSPORTER (EUROFUNG)"/>
    <property type="match status" value="1"/>
</dbReference>
<evidence type="ECO:0000256" key="6">
    <source>
        <dbReference type="ARBA" id="ARBA00022989"/>
    </source>
</evidence>
<gene>
    <name evidence="9" type="ORF">A2719_02750</name>
</gene>
<dbReference type="Proteomes" id="UP000177480">
    <property type="component" value="Unassembled WGS sequence"/>
</dbReference>
<dbReference type="SUPFAM" id="SSF143865">
    <property type="entry name" value="CorA soluble domain-like"/>
    <property type="match status" value="1"/>
</dbReference>
<evidence type="ECO:0000256" key="4">
    <source>
        <dbReference type="ARBA" id="ARBA00022475"/>
    </source>
</evidence>